<evidence type="ECO:0000256" key="9">
    <source>
        <dbReference type="ARBA" id="ARBA00022777"/>
    </source>
</evidence>
<dbReference type="RefSeq" id="WP_048690869.1">
    <property type="nucleotide sequence ID" value="NZ_KQ130485.1"/>
</dbReference>
<keyword evidence="6 13" id="KW-0831">Ubiquinone biosynthesis</keyword>
<evidence type="ECO:0000256" key="4">
    <source>
        <dbReference type="ARBA" id="ARBA00022519"/>
    </source>
</evidence>
<feature type="active site" description="Proton acceptor" evidence="13">
    <location>
        <position position="289"/>
    </location>
</feature>
<evidence type="ECO:0000313" key="16">
    <source>
        <dbReference type="Proteomes" id="UP000037600"/>
    </source>
</evidence>
<feature type="domain" description="ABC1 atypical kinase-like" evidence="14">
    <location>
        <begin position="90"/>
        <end position="345"/>
    </location>
</feature>
<dbReference type="HAMAP" id="MF_00414">
    <property type="entry name" value="UbiB"/>
    <property type="match status" value="1"/>
</dbReference>
<evidence type="ECO:0000256" key="2">
    <source>
        <dbReference type="ARBA" id="ARBA00009670"/>
    </source>
</evidence>
<dbReference type="NCBIfam" id="NF003404">
    <property type="entry name" value="PRK04750.1"/>
    <property type="match status" value="1"/>
</dbReference>
<dbReference type="InterPro" id="IPR011009">
    <property type="entry name" value="Kinase-like_dom_sf"/>
</dbReference>
<evidence type="ECO:0000259" key="14">
    <source>
        <dbReference type="Pfam" id="PF03109"/>
    </source>
</evidence>
<dbReference type="InterPro" id="IPR050154">
    <property type="entry name" value="UbiB_kinase"/>
</dbReference>
<evidence type="ECO:0000313" key="15">
    <source>
        <dbReference type="EMBL" id="KMT66070.1"/>
    </source>
</evidence>
<proteinExistence type="inferred from homology"/>
<dbReference type="NCBIfam" id="TIGR01982">
    <property type="entry name" value="UbiB"/>
    <property type="match status" value="1"/>
</dbReference>
<keyword evidence="7 13" id="KW-0812">Transmembrane</keyword>
<dbReference type="GO" id="GO:0004672">
    <property type="term" value="F:protein kinase activity"/>
    <property type="evidence" value="ECO:0007669"/>
    <property type="project" value="UniProtKB-UniRule"/>
</dbReference>
<dbReference type="InterPro" id="IPR010232">
    <property type="entry name" value="UbiB"/>
</dbReference>
<evidence type="ECO:0000256" key="11">
    <source>
        <dbReference type="ARBA" id="ARBA00022989"/>
    </source>
</evidence>
<keyword evidence="16" id="KW-1185">Reference proteome</keyword>
<keyword evidence="3 13" id="KW-1003">Cell membrane</keyword>
<sequence length="543" mass="62572">MSIWRFYIIVRTLLTFGLDDLIPARFQTWYFKLFRGCAFWLRNKHPDKPVEVRLRLALQSLGPVFIKFGQMLSTRRDLLPTEFANELTILQDKVEAFSGEQAKQIIEKAWKIHSLDTYLESFDVEPLASASIAQVHSAQLYEDSPFPHKEIVIKVIRPGIADTMRADVDLMKSMAMVLEKILPDGKRLRPIEVVKEYEKTLFDELDLMREAANTIQLKRNFTDSKSLYVPTVFSDLCRNNIMVMERIYGIPVGDIDALVAQGTNMKILAERGVEIFFTQVFRDSFFHADMHPGNIFVSHENPNDPMYIGIDCGIVGTLNKDDKRYLADNFIAFFNRDYRKVAELHVDSGWVPRDTNIEDFEFAIRTVCEPIFEKPLAEISFGHVLMNLFNTARRFQMEVQPQLVLLQKTLLYIEGLGRQLYPQLDLWTTAKPFLENWVHQQVGIPALVRSIKENAPFWGEKLPELPDLVYDALKSHQELQHQQEALIQVLAKNNQKRDKLMPQIGHIAAISSVLVYCLKDDIKVASGLLLTAIVCWSISKYRS</sequence>
<keyword evidence="12 13" id="KW-0472">Membrane</keyword>
<keyword evidence="11 13" id="KW-1133">Transmembrane helix</keyword>
<dbReference type="OrthoDB" id="9795390at2"/>
<dbReference type="STRING" id="1513271.XM47_06395"/>
<comment type="pathway">
    <text evidence="1 13">Cofactor biosynthesis; ubiquinone biosynthesis [regulation].</text>
</comment>
<dbReference type="UniPathway" id="UPA00232"/>
<reference evidence="15 16" key="1">
    <citation type="submission" date="2015-04" db="EMBL/GenBank/DDBJ databases">
        <title>Draft Genome Sequence of the Novel Agar-Digesting Marine Bacterium Q1.</title>
        <authorList>
            <person name="Li Y."/>
            <person name="Li D."/>
            <person name="Chen G."/>
            <person name="Du Z."/>
        </authorList>
    </citation>
    <scope>NUCLEOTIDE SEQUENCE [LARGE SCALE GENOMIC DNA]</scope>
    <source>
        <strain evidence="15 16">Q1</strain>
    </source>
</reference>
<keyword evidence="15" id="KW-0830">Ubiquinone</keyword>
<name>A0A0J8GTI4_9ALTE</name>
<evidence type="ECO:0000256" key="7">
    <source>
        <dbReference type="ARBA" id="ARBA00022692"/>
    </source>
</evidence>
<evidence type="ECO:0000256" key="5">
    <source>
        <dbReference type="ARBA" id="ARBA00022679"/>
    </source>
</evidence>
<dbReference type="InterPro" id="IPR045308">
    <property type="entry name" value="UbiB_bact"/>
</dbReference>
<dbReference type="Pfam" id="PF03109">
    <property type="entry name" value="ABC1"/>
    <property type="match status" value="1"/>
</dbReference>
<dbReference type="CDD" id="cd13972">
    <property type="entry name" value="UbiB"/>
    <property type="match status" value="1"/>
</dbReference>
<organism evidence="15 16">
    <name type="scientific">Catenovulum maritimum</name>
    <dbReference type="NCBI Taxonomy" id="1513271"/>
    <lineage>
        <taxon>Bacteria</taxon>
        <taxon>Pseudomonadati</taxon>
        <taxon>Pseudomonadota</taxon>
        <taxon>Gammaproteobacteria</taxon>
        <taxon>Alteromonadales</taxon>
        <taxon>Alteromonadaceae</taxon>
        <taxon>Catenovulum</taxon>
    </lineage>
</organism>
<dbReference type="EC" id="2.7.-.-" evidence="13"/>
<evidence type="ECO:0000256" key="3">
    <source>
        <dbReference type="ARBA" id="ARBA00022475"/>
    </source>
</evidence>
<keyword evidence="8 13" id="KW-0547">Nucleotide-binding</keyword>
<comment type="similarity">
    <text evidence="2">Belongs to the protein kinase superfamily. ADCK protein kinase family.</text>
</comment>
<dbReference type="SUPFAM" id="SSF56112">
    <property type="entry name" value="Protein kinase-like (PK-like)"/>
    <property type="match status" value="1"/>
</dbReference>
<dbReference type="AlphaFoldDB" id="A0A0J8GTI4"/>
<protein>
    <recommendedName>
        <fullName evidence="13">Probable protein kinase UbiB</fullName>
        <ecNumber evidence="13">2.7.-.-</ecNumber>
    </recommendedName>
    <alternativeName>
        <fullName evidence="13">Ubiquinone biosynthesis protein UbiB</fullName>
    </alternativeName>
</protein>
<dbReference type="GO" id="GO:0005886">
    <property type="term" value="C:plasma membrane"/>
    <property type="evidence" value="ECO:0007669"/>
    <property type="project" value="UniProtKB-UniRule"/>
</dbReference>
<comment type="function">
    <text evidence="13">Is probably a protein kinase regulator of UbiI activity which is involved in aerobic coenzyme Q (ubiquinone) biosynthesis.</text>
</comment>
<accession>A0A0J8GTI4</accession>
<dbReference type="PATRIC" id="fig|1513271.3.peg.1312"/>
<dbReference type="InterPro" id="IPR004147">
    <property type="entry name" value="ABC1_dom"/>
</dbReference>
<evidence type="ECO:0000256" key="8">
    <source>
        <dbReference type="ARBA" id="ARBA00022741"/>
    </source>
</evidence>
<evidence type="ECO:0000256" key="1">
    <source>
        <dbReference type="ARBA" id="ARBA00005020"/>
    </source>
</evidence>
<keyword evidence="9 13" id="KW-0418">Kinase</keyword>
<evidence type="ECO:0000256" key="6">
    <source>
        <dbReference type="ARBA" id="ARBA00022688"/>
    </source>
</evidence>
<keyword evidence="5 13" id="KW-0808">Transferase</keyword>
<evidence type="ECO:0000256" key="13">
    <source>
        <dbReference type="HAMAP-Rule" id="MF_00414"/>
    </source>
</evidence>
<keyword evidence="10 13" id="KW-0067">ATP-binding</keyword>
<dbReference type="GO" id="GO:0005524">
    <property type="term" value="F:ATP binding"/>
    <property type="evidence" value="ECO:0007669"/>
    <property type="project" value="UniProtKB-KW"/>
</dbReference>
<dbReference type="EMBL" id="LAZL01000007">
    <property type="protein sequence ID" value="KMT66070.1"/>
    <property type="molecule type" value="Genomic_DNA"/>
</dbReference>
<feature type="binding site" evidence="13">
    <location>
        <position position="154"/>
    </location>
    <ligand>
        <name>ATP</name>
        <dbReference type="ChEBI" id="CHEBI:30616"/>
    </ligand>
</feature>
<dbReference type="GO" id="GO:0006744">
    <property type="term" value="P:ubiquinone biosynthetic process"/>
    <property type="evidence" value="ECO:0007669"/>
    <property type="project" value="UniProtKB-UniPathway"/>
</dbReference>
<dbReference type="PANTHER" id="PTHR10566">
    <property type="entry name" value="CHAPERONE-ACTIVITY OF BC1 COMPLEX CABC1 -RELATED"/>
    <property type="match status" value="1"/>
</dbReference>
<feature type="binding site" evidence="13">
    <location>
        <begin position="127"/>
        <end position="135"/>
    </location>
    <ligand>
        <name>ATP</name>
        <dbReference type="ChEBI" id="CHEBI:30616"/>
    </ligand>
</feature>
<dbReference type="Proteomes" id="UP000037600">
    <property type="component" value="Unassembled WGS sequence"/>
</dbReference>
<keyword evidence="4" id="KW-0997">Cell inner membrane</keyword>
<dbReference type="GO" id="GO:0010795">
    <property type="term" value="P:regulation of ubiquinone biosynthetic process"/>
    <property type="evidence" value="ECO:0007669"/>
    <property type="project" value="UniProtKB-UniRule"/>
</dbReference>
<comment type="similarity">
    <text evidence="13">Belongs to the ABC1 family. UbiB subfamily.</text>
</comment>
<dbReference type="PANTHER" id="PTHR10566:SF113">
    <property type="entry name" value="PROTEIN ACTIVITY OF BC1 COMPLEX KINASE 7, CHLOROPLASTIC"/>
    <property type="match status" value="1"/>
</dbReference>
<comment type="caution">
    <text evidence="15">The sequence shown here is derived from an EMBL/GenBank/DDBJ whole genome shotgun (WGS) entry which is preliminary data.</text>
</comment>
<evidence type="ECO:0000256" key="12">
    <source>
        <dbReference type="ARBA" id="ARBA00023136"/>
    </source>
</evidence>
<gene>
    <name evidence="13 15" type="primary">ubiB</name>
    <name evidence="15" type="ORF">XM47_06395</name>
</gene>
<evidence type="ECO:0000256" key="10">
    <source>
        <dbReference type="ARBA" id="ARBA00022840"/>
    </source>
</evidence>